<accession>A0A4R7VFA5</accession>
<dbReference type="RefSeq" id="WP_133905207.1">
    <property type="nucleotide sequence ID" value="NZ_SOCP01000009.1"/>
</dbReference>
<dbReference type="AlphaFoldDB" id="A0A4R7VFA5"/>
<dbReference type="Gene3D" id="3.40.50.720">
    <property type="entry name" value="NAD(P)-binding Rossmann-like Domain"/>
    <property type="match status" value="1"/>
</dbReference>
<evidence type="ECO:0000259" key="4">
    <source>
        <dbReference type="Pfam" id="PF01408"/>
    </source>
</evidence>
<keyword evidence="2" id="KW-0560">Oxidoreductase</keyword>
<protein>
    <submittedName>
        <fullName evidence="6">Aryl-alcohol dehydrogenase-like predicted oxidoreductase</fullName>
    </submittedName>
</protein>
<dbReference type="InterPro" id="IPR000683">
    <property type="entry name" value="Gfo/Idh/MocA-like_OxRdtase_N"/>
</dbReference>
<dbReference type="InterPro" id="IPR020471">
    <property type="entry name" value="AKR"/>
</dbReference>
<feature type="domain" description="GFO/IDH/MocA-like oxidoreductase" evidence="5">
    <location>
        <begin position="132"/>
        <end position="255"/>
    </location>
</feature>
<feature type="domain" description="Gfo/Idh/MocA-like oxidoreductase N-terminal" evidence="4">
    <location>
        <begin position="5"/>
        <end position="123"/>
    </location>
</feature>
<evidence type="ECO:0000259" key="3">
    <source>
        <dbReference type="Pfam" id="PF00248"/>
    </source>
</evidence>
<dbReference type="GO" id="GO:0016491">
    <property type="term" value="F:oxidoreductase activity"/>
    <property type="evidence" value="ECO:0007669"/>
    <property type="project" value="UniProtKB-KW"/>
</dbReference>
<dbReference type="InterPro" id="IPR050984">
    <property type="entry name" value="Gfo/Idh/MocA_domain"/>
</dbReference>
<dbReference type="Pfam" id="PF01408">
    <property type="entry name" value="GFO_IDH_MocA"/>
    <property type="match status" value="1"/>
</dbReference>
<proteinExistence type="inferred from homology"/>
<dbReference type="OrthoDB" id="9815825at2"/>
<dbReference type="Pfam" id="PF00248">
    <property type="entry name" value="Aldo_ket_red"/>
    <property type="match status" value="1"/>
</dbReference>
<organism evidence="6 7">
    <name type="scientific">Actinophytocola oryzae</name>
    <dbReference type="NCBI Taxonomy" id="502181"/>
    <lineage>
        <taxon>Bacteria</taxon>
        <taxon>Bacillati</taxon>
        <taxon>Actinomycetota</taxon>
        <taxon>Actinomycetes</taxon>
        <taxon>Pseudonocardiales</taxon>
        <taxon>Pseudonocardiaceae</taxon>
    </lineage>
</organism>
<dbReference type="SUPFAM" id="SSF51430">
    <property type="entry name" value="NAD(P)-linked oxidoreductase"/>
    <property type="match status" value="1"/>
</dbReference>
<dbReference type="SUPFAM" id="SSF55347">
    <property type="entry name" value="Glyceraldehyde-3-phosphate dehydrogenase-like, C-terminal domain"/>
    <property type="match status" value="1"/>
</dbReference>
<dbReference type="Pfam" id="PF22725">
    <property type="entry name" value="GFO_IDH_MocA_C3"/>
    <property type="match status" value="1"/>
</dbReference>
<evidence type="ECO:0000313" key="7">
    <source>
        <dbReference type="Proteomes" id="UP000294927"/>
    </source>
</evidence>
<evidence type="ECO:0000259" key="5">
    <source>
        <dbReference type="Pfam" id="PF22725"/>
    </source>
</evidence>
<dbReference type="Gene3D" id="3.20.20.100">
    <property type="entry name" value="NADP-dependent oxidoreductase domain"/>
    <property type="match status" value="1"/>
</dbReference>
<dbReference type="PANTHER" id="PTHR22604">
    <property type="entry name" value="OXIDOREDUCTASES"/>
    <property type="match status" value="1"/>
</dbReference>
<comment type="caution">
    <text evidence="6">The sequence shown here is derived from an EMBL/GenBank/DDBJ whole genome shotgun (WGS) entry which is preliminary data.</text>
</comment>
<dbReference type="CDD" id="cd19082">
    <property type="entry name" value="AKR_AKR10A1_2"/>
    <property type="match status" value="1"/>
</dbReference>
<gene>
    <name evidence="6" type="ORF">CLV71_109158</name>
</gene>
<feature type="domain" description="NADP-dependent oxidoreductase" evidence="3">
    <location>
        <begin position="376"/>
        <end position="650"/>
    </location>
</feature>
<sequence length="654" mass="70478">MADQLRWGVVGPGRIARAFAGQLPNSRTGRLVAVGSRDQQRAAAFAAEFGGARAHGSYQAVLDDPEVDAVYVATPHSGHPEWVVRAARAGKHILCEKPLAITSAHAMAAVEAARRHDVFLMEAFMYRCHPQIRALADLVRDGVVGEVRHVQASFAFATASNPTGRLFAPELGGGGILDVGGYPVSAARLVAGAARGLPFVDPVAVTGAGHLGETGVDEWAIATLDFGDGLTAHVATGVRLTADNTIRVVGSEGFLEVADPWVPAPDVPGRVAVHRVGEEPREVTTEAIPQYAAEADAVADHLADRQAPQMSWADSLGNAAALDAWRAAIGLEYPVERNTPTVHGGPLRRGDRLPYGRLPGIDKPVSRLVMGVDNQRDLPHASVMFDDYVEQGGNTFDTAWLYGHGHHERLLGRWVANRGVRDDVVIIGKGCHTPHCDPESLHRQLGESLERLGTDHLDLYLMHRDNPEIPVGEFVDAMEQERAAGRVRAYGVSNWTLPRVTEASEYAAAHGVAGFAALSNHFSLAEAYAVPWQGCVHVTDAVSREWLRSHDLPLLPWSSQARGFFTGRAHPDDRSDEELVRCYYSDANFARLARAAELATSLGVPTTAVALAYVLHQPFPTFALIGPRTLAETHGSLRALDVTLTPEQVTWLEG</sequence>
<dbReference type="InterPro" id="IPR036291">
    <property type="entry name" value="NAD(P)-bd_dom_sf"/>
</dbReference>
<evidence type="ECO:0000256" key="1">
    <source>
        <dbReference type="ARBA" id="ARBA00010928"/>
    </source>
</evidence>
<dbReference type="PANTHER" id="PTHR22604:SF105">
    <property type="entry name" value="TRANS-1,2-DIHYDROBENZENE-1,2-DIOL DEHYDROGENASE"/>
    <property type="match status" value="1"/>
</dbReference>
<evidence type="ECO:0000256" key="2">
    <source>
        <dbReference type="ARBA" id="ARBA00023002"/>
    </source>
</evidence>
<dbReference type="InterPro" id="IPR036812">
    <property type="entry name" value="NAD(P)_OxRdtase_dom_sf"/>
</dbReference>
<dbReference type="SUPFAM" id="SSF51735">
    <property type="entry name" value="NAD(P)-binding Rossmann-fold domains"/>
    <property type="match status" value="1"/>
</dbReference>
<reference evidence="6 7" key="1">
    <citation type="submission" date="2019-03" db="EMBL/GenBank/DDBJ databases">
        <title>Genomic Encyclopedia of Archaeal and Bacterial Type Strains, Phase II (KMG-II): from individual species to whole genera.</title>
        <authorList>
            <person name="Goeker M."/>
        </authorList>
    </citation>
    <scope>NUCLEOTIDE SEQUENCE [LARGE SCALE GENOMIC DNA]</scope>
    <source>
        <strain evidence="6 7">DSM 45499</strain>
    </source>
</reference>
<dbReference type="Gene3D" id="3.30.360.10">
    <property type="entry name" value="Dihydrodipicolinate Reductase, domain 2"/>
    <property type="match status" value="1"/>
</dbReference>
<dbReference type="PRINTS" id="PR00069">
    <property type="entry name" value="ALDKETRDTASE"/>
</dbReference>
<dbReference type="Proteomes" id="UP000294927">
    <property type="component" value="Unassembled WGS sequence"/>
</dbReference>
<keyword evidence="7" id="KW-1185">Reference proteome</keyword>
<dbReference type="InterPro" id="IPR055170">
    <property type="entry name" value="GFO_IDH_MocA-like_dom"/>
</dbReference>
<comment type="similarity">
    <text evidence="1">Belongs to the Gfo/Idh/MocA family.</text>
</comment>
<dbReference type="GO" id="GO:0000166">
    <property type="term" value="F:nucleotide binding"/>
    <property type="evidence" value="ECO:0007669"/>
    <property type="project" value="InterPro"/>
</dbReference>
<evidence type="ECO:0000313" key="6">
    <source>
        <dbReference type="EMBL" id="TDV47923.1"/>
    </source>
</evidence>
<dbReference type="InterPro" id="IPR023210">
    <property type="entry name" value="NADP_OxRdtase_dom"/>
</dbReference>
<dbReference type="EMBL" id="SOCP01000009">
    <property type="protein sequence ID" value="TDV47923.1"/>
    <property type="molecule type" value="Genomic_DNA"/>
</dbReference>
<name>A0A4R7VFA5_9PSEU</name>